<evidence type="ECO:0000256" key="1">
    <source>
        <dbReference type="ARBA" id="ARBA00007469"/>
    </source>
</evidence>
<dbReference type="RefSeq" id="XP_015518897.2">
    <property type="nucleotide sequence ID" value="XM_015663411.2"/>
</dbReference>
<evidence type="ECO:0000313" key="7">
    <source>
        <dbReference type="RefSeq" id="XP_015518897.2"/>
    </source>
</evidence>
<dbReference type="Gene3D" id="3.90.730.10">
    <property type="entry name" value="Ribonuclease T2-like"/>
    <property type="match status" value="1"/>
</dbReference>
<dbReference type="GO" id="GO:0033897">
    <property type="term" value="F:ribonuclease T2 activity"/>
    <property type="evidence" value="ECO:0007669"/>
    <property type="project" value="InterPro"/>
</dbReference>
<protein>
    <submittedName>
        <fullName evidence="7">Ribonuclease Oy</fullName>
    </submittedName>
</protein>
<dbReference type="Proteomes" id="UP000829291">
    <property type="component" value="Chromosome 3"/>
</dbReference>
<reference evidence="7" key="1">
    <citation type="submission" date="2025-08" db="UniProtKB">
        <authorList>
            <consortium name="RefSeq"/>
        </authorList>
    </citation>
    <scope>IDENTIFICATION</scope>
    <source>
        <tissue evidence="7">Thorax and Abdomen</tissue>
    </source>
</reference>
<dbReference type="PANTHER" id="PTHR11240">
    <property type="entry name" value="RIBONUCLEASE T2"/>
    <property type="match status" value="1"/>
</dbReference>
<feature type="active site" evidence="3">
    <location>
        <position position="129"/>
    </location>
</feature>
<evidence type="ECO:0000256" key="4">
    <source>
        <dbReference type="RuleBase" id="RU004328"/>
    </source>
</evidence>
<evidence type="ECO:0000256" key="5">
    <source>
        <dbReference type="SAM" id="SignalP"/>
    </source>
</evidence>
<sequence>MLSNFNFSAILFLLTVSLQVTYCRSRPNSNQATSAGENFDVIVFTQHWPETVCSQWKEKVPSHRCFLPRQEEWTIHGIWPTQFHKIGPLFCNKTQGFNASTLIPIIHQLDEKWINIEDGTPHFSFWKHEWDKHGTCASVLDPLNTELKYFQKGLDLLKEYDMTHVLAKAGIFVGQAYAVEQIISGVEKILGKTIEVECIKNPKTHESYIFEIRICLDKGLKLTDCNNIVDFPSNCDRKKPVNYPSAVPSNYNVILVK</sequence>
<dbReference type="Pfam" id="PF00445">
    <property type="entry name" value="Ribonuclease_T2"/>
    <property type="match status" value="1"/>
</dbReference>
<gene>
    <name evidence="7" type="primary">LOC107223661</name>
</gene>
<dbReference type="KEGG" id="nlo:107223661"/>
<organism evidence="7">
    <name type="scientific">Neodiprion lecontei</name>
    <name type="common">Redheaded pine sawfly</name>
    <dbReference type="NCBI Taxonomy" id="441921"/>
    <lineage>
        <taxon>Eukaryota</taxon>
        <taxon>Metazoa</taxon>
        <taxon>Ecdysozoa</taxon>
        <taxon>Arthropoda</taxon>
        <taxon>Hexapoda</taxon>
        <taxon>Insecta</taxon>
        <taxon>Pterygota</taxon>
        <taxon>Neoptera</taxon>
        <taxon>Endopterygota</taxon>
        <taxon>Hymenoptera</taxon>
        <taxon>Tenthredinoidea</taxon>
        <taxon>Diprionidae</taxon>
        <taxon>Diprioninae</taxon>
        <taxon>Neodiprion</taxon>
    </lineage>
</organism>
<dbReference type="GeneID" id="107223661"/>
<feature type="active site" evidence="3">
    <location>
        <position position="76"/>
    </location>
</feature>
<dbReference type="InterPro" id="IPR036430">
    <property type="entry name" value="RNase_T2-like_sf"/>
</dbReference>
<feature type="active site" evidence="3">
    <location>
        <position position="133"/>
    </location>
</feature>
<dbReference type="GO" id="GO:0006401">
    <property type="term" value="P:RNA catabolic process"/>
    <property type="evidence" value="ECO:0007669"/>
    <property type="project" value="TreeGrafter"/>
</dbReference>
<feature type="signal peptide" evidence="5">
    <location>
        <begin position="1"/>
        <end position="25"/>
    </location>
</feature>
<keyword evidence="5" id="KW-0732">Signal</keyword>
<evidence type="ECO:0000256" key="3">
    <source>
        <dbReference type="PIRSR" id="PIRSR633697-1"/>
    </source>
</evidence>
<dbReference type="InterPro" id="IPR033130">
    <property type="entry name" value="RNase_T2_His_AS_2"/>
</dbReference>
<name>A0A6J0BXD5_NEOLC</name>
<dbReference type="InParanoid" id="A0A6J0BXD5"/>
<dbReference type="InterPro" id="IPR033697">
    <property type="entry name" value="Ribonuclease_T2_eukaryotic"/>
</dbReference>
<dbReference type="SUPFAM" id="SSF55895">
    <property type="entry name" value="Ribonuclease Rh-like"/>
    <property type="match status" value="1"/>
</dbReference>
<keyword evidence="6" id="KW-1185">Reference proteome</keyword>
<comment type="similarity">
    <text evidence="1 4">Belongs to the RNase T2 family.</text>
</comment>
<dbReference type="PROSITE" id="PS00531">
    <property type="entry name" value="RNASE_T2_2"/>
    <property type="match status" value="1"/>
</dbReference>
<evidence type="ECO:0000313" key="6">
    <source>
        <dbReference type="Proteomes" id="UP000829291"/>
    </source>
</evidence>
<keyword evidence="2" id="KW-1015">Disulfide bond</keyword>
<feature type="chain" id="PRO_5045233268" evidence="5">
    <location>
        <begin position="26"/>
        <end position="257"/>
    </location>
</feature>
<evidence type="ECO:0000256" key="2">
    <source>
        <dbReference type="ARBA" id="ARBA00023157"/>
    </source>
</evidence>
<dbReference type="PANTHER" id="PTHR11240:SF22">
    <property type="entry name" value="RIBONUCLEASE T2"/>
    <property type="match status" value="1"/>
</dbReference>
<dbReference type="CDD" id="cd01061">
    <property type="entry name" value="RNase_T2_euk"/>
    <property type="match status" value="1"/>
</dbReference>
<dbReference type="GO" id="GO:0003723">
    <property type="term" value="F:RNA binding"/>
    <property type="evidence" value="ECO:0007669"/>
    <property type="project" value="InterPro"/>
</dbReference>
<dbReference type="InterPro" id="IPR001568">
    <property type="entry name" value="RNase_T2-like"/>
</dbReference>
<dbReference type="GO" id="GO:0005576">
    <property type="term" value="C:extracellular region"/>
    <property type="evidence" value="ECO:0007669"/>
    <property type="project" value="TreeGrafter"/>
</dbReference>
<dbReference type="FunCoup" id="A0A6J0BXD5">
    <property type="interactions" value="89"/>
</dbReference>
<proteinExistence type="inferred from homology"/>
<accession>A0A6J0BXD5</accession>
<dbReference type="OrthoDB" id="435754at2759"/>